<evidence type="ECO:0000313" key="1">
    <source>
        <dbReference type="EMBL" id="KAF6300614.1"/>
    </source>
</evidence>
<sequence>MVSHYTRKTVLVLFFPFERYGSSSLEKLKGLPKVTQQVSHWRNGWLMLQYRNLDSNLLSFSLGTRQENDCTTCHSASMTTKDINHPLEPKLYLPLDQGITLLQHSIPASLHQAMMLEISMPTCYLSY</sequence>
<gene>
    <name evidence="1" type="ORF">mMyoMyo1_009087</name>
</gene>
<evidence type="ECO:0000313" key="2">
    <source>
        <dbReference type="Proteomes" id="UP000527355"/>
    </source>
</evidence>
<protein>
    <submittedName>
        <fullName evidence="1">Uncharacterized protein</fullName>
    </submittedName>
</protein>
<accession>A0A7J7TIK7</accession>
<organism evidence="1 2">
    <name type="scientific">Myotis myotis</name>
    <name type="common">Greater mouse-eared bat</name>
    <name type="synonym">Vespertilio myotis</name>
    <dbReference type="NCBI Taxonomy" id="51298"/>
    <lineage>
        <taxon>Eukaryota</taxon>
        <taxon>Metazoa</taxon>
        <taxon>Chordata</taxon>
        <taxon>Craniata</taxon>
        <taxon>Vertebrata</taxon>
        <taxon>Euteleostomi</taxon>
        <taxon>Mammalia</taxon>
        <taxon>Eutheria</taxon>
        <taxon>Laurasiatheria</taxon>
        <taxon>Chiroptera</taxon>
        <taxon>Yangochiroptera</taxon>
        <taxon>Vespertilionidae</taxon>
        <taxon>Myotis</taxon>
    </lineage>
</organism>
<reference evidence="1 2" key="1">
    <citation type="journal article" date="2020" name="Nature">
        <title>Six reference-quality genomes reveal evolution of bat adaptations.</title>
        <authorList>
            <person name="Jebb D."/>
            <person name="Huang Z."/>
            <person name="Pippel M."/>
            <person name="Hughes G.M."/>
            <person name="Lavrichenko K."/>
            <person name="Devanna P."/>
            <person name="Winkler S."/>
            <person name="Jermiin L.S."/>
            <person name="Skirmuntt E.C."/>
            <person name="Katzourakis A."/>
            <person name="Burkitt-Gray L."/>
            <person name="Ray D.A."/>
            <person name="Sullivan K.A.M."/>
            <person name="Roscito J.G."/>
            <person name="Kirilenko B.M."/>
            <person name="Davalos L.M."/>
            <person name="Corthals A.P."/>
            <person name="Power M.L."/>
            <person name="Jones G."/>
            <person name="Ransome R.D."/>
            <person name="Dechmann D.K.N."/>
            <person name="Locatelli A.G."/>
            <person name="Puechmaille S.J."/>
            <person name="Fedrigo O."/>
            <person name="Jarvis E.D."/>
            <person name="Hiller M."/>
            <person name="Vernes S.C."/>
            <person name="Myers E.W."/>
            <person name="Teeling E.C."/>
        </authorList>
    </citation>
    <scope>NUCLEOTIDE SEQUENCE [LARGE SCALE GENOMIC DNA]</scope>
    <source>
        <strain evidence="1">MMyoMyo1</strain>
        <tissue evidence="1">Flight muscle</tissue>
    </source>
</reference>
<keyword evidence="2" id="KW-1185">Reference proteome</keyword>
<dbReference type="Proteomes" id="UP000527355">
    <property type="component" value="Unassembled WGS sequence"/>
</dbReference>
<name>A0A7J7TIK7_MYOMY</name>
<dbReference type="AlphaFoldDB" id="A0A7J7TIK7"/>
<dbReference type="EMBL" id="JABWUV010000016">
    <property type="protein sequence ID" value="KAF6300614.1"/>
    <property type="molecule type" value="Genomic_DNA"/>
</dbReference>
<proteinExistence type="predicted"/>
<comment type="caution">
    <text evidence="1">The sequence shown here is derived from an EMBL/GenBank/DDBJ whole genome shotgun (WGS) entry which is preliminary data.</text>
</comment>